<evidence type="ECO:0000256" key="2">
    <source>
        <dbReference type="ARBA" id="ARBA00023155"/>
    </source>
</evidence>
<reference evidence="6 8" key="1">
    <citation type="submission" date="2016-01" db="EMBL/GenBank/DDBJ databases">
        <title>Genome sequence of the yeast Holleya sinecauda.</title>
        <authorList>
            <person name="Dietrich F.S."/>
        </authorList>
    </citation>
    <scope>NUCLEOTIDE SEQUENCE [LARGE SCALE GENOMIC DNA]</scope>
    <source>
        <strain evidence="6 8">ATCC 58844</strain>
    </source>
</reference>
<dbReference type="SUPFAM" id="SSF46689">
    <property type="entry name" value="Homeodomain-like"/>
    <property type="match status" value="1"/>
</dbReference>
<dbReference type="STRING" id="45286.A0A109UXT0"/>
<keyword evidence="1 4" id="KW-0238">DNA-binding</keyword>
<dbReference type="OrthoDB" id="4069986at2759"/>
<dbReference type="EMBL" id="CP014243">
    <property type="protein sequence ID" value="AMD19570.1"/>
    <property type="molecule type" value="Genomic_DNA"/>
</dbReference>
<evidence type="ECO:0000256" key="1">
    <source>
        <dbReference type="ARBA" id="ARBA00023125"/>
    </source>
</evidence>
<dbReference type="Proteomes" id="UP000243052">
    <property type="component" value="Chromosome iii"/>
</dbReference>
<dbReference type="InterPro" id="IPR001356">
    <property type="entry name" value="HD"/>
</dbReference>
<evidence type="ECO:0000259" key="5">
    <source>
        <dbReference type="PROSITE" id="PS50071"/>
    </source>
</evidence>
<keyword evidence="2 4" id="KW-0371">Homeobox</keyword>
<dbReference type="SMART" id="SM00389">
    <property type="entry name" value="HOX"/>
    <property type="match status" value="1"/>
</dbReference>
<feature type="domain" description="Homeobox" evidence="5">
    <location>
        <begin position="150"/>
        <end position="213"/>
    </location>
</feature>
<dbReference type="AlphaFoldDB" id="A0A109UXT0"/>
<evidence type="ECO:0000313" key="6">
    <source>
        <dbReference type="EMBL" id="AMD19464.1"/>
    </source>
</evidence>
<evidence type="ECO:0000313" key="8">
    <source>
        <dbReference type="Proteomes" id="UP000243052"/>
    </source>
</evidence>
<dbReference type="InterPro" id="IPR009057">
    <property type="entry name" value="Homeodomain-like_sf"/>
</dbReference>
<name>A0A109UXT0_9SACH</name>
<dbReference type="InterPro" id="IPR050224">
    <property type="entry name" value="TALE_homeobox"/>
</dbReference>
<dbReference type="PANTHER" id="PTHR11850">
    <property type="entry name" value="HOMEOBOX PROTEIN TRANSCRIPTION FACTORS"/>
    <property type="match status" value="1"/>
</dbReference>
<gene>
    <name evidence="6" type="ORF">AW171_hschr31300</name>
    <name evidence="7" type="ORF">AW171_hschr31409</name>
</gene>
<dbReference type="GeneID" id="28722666"/>
<dbReference type="PROSITE" id="PS50071">
    <property type="entry name" value="HOMEOBOX_2"/>
    <property type="match status" value="1"/>
</dbReference>
<accession>A0A109UXT0</accession>
<dbReference type="Pfam" id="PF05920">
    <property type="entry name" value="Homeobox_KN"/>
    <property type="match status" value="1"/>
</dbReference>
<dbReference type="GO" id="GO:0005634">
    <property type="term" value="C:nucleus"/>
    <property type="evidence" value="ECO:0007669"/>
    <property type="project" value="UniProtKB-SubCell"/>
</dbReference>
<dbReference type="Gene3D" id="1.10.10.60">
    <property type="entry name" value="Homeodomain-like"/>
    <property type="match status" value="1"/>
</dbReference>
<organism evidence="6 8">
    <name type="scientific">Eremothecium sinecaudum</name>
    <dbReference type="NCBI Taxonomy" id="45286"/>
    <lineage>
        <taxon>Eukaryota</taxon>
        <taxon>Fungi</taxon>
        <taxon>Dikarya</taxon>
        <taxon>Ascomycota</taxon>
        <taxon>Saccharomycotina</taxon>
        <taxon>Saccharomycetes</taxon>
        <taxon>Saccharomycetales</taxon>
        <taxon>Saccharomycetaceae</taxon>
        <taxon>Eremothecium</taxon>
    </lineage>
</organism>
<dbReference type="RefSeq" id="XP_017986566.1">
    <property type="nucleotide sequence ID" value="XM_018131546.1"/>
</dbReference>
<dbReference type="GO" id="GO:0003677">
    <property type="term" value="F:DNA binding"/>
    <property type="evidence" value="ECO:0007669"/>
    <property type="project" value="UniProtKB-UniRule"/>
</dbReference>
<sequence>MNKIPIVSLLNPSPNESLNTRKNISASSNFTLRRSNYECDNLHKLRNELLNLHTKIRCTNIDNQEINRTLNKVLHGLKTLSTETKYSTPDRVVIQNISQLTAIIVKLVKKRENFIHYEKGIIDLKETSNDKCGIIFNVVTKDMMENGGKGVNSYKGHRLPKQYVLILENWYRKHVENPYLNDNDIRYLMRETGFSRSQVKNWVANKRRKDKHSTISPELSDLLAN</sequence>
<dbReference type="RefSeq" id="XP_017986460.1">
    <property type="nucleotide sequence ID" value="XM_018131652.1"/>
</dbReference>
<dbReference type="InterPro" id="IPR008422">
    <property type="entry name" value="KN_HD"/>
</dbReference>
<dbReference type="GeneID" id="28722774"/>
<comment type="subcellular location">
    <subcellularLocation>
        <location evidence="4">Nucleus</location>
    </subcellularLocation>
</comment>
<evidence type="ECO:0000256" key="3">
    <source>
        <dbReference type="ARBA" id="ARBA00023242"/>
    </source>
</evidence>
<keyword evidence="8" id="KW-1185">Reference proteome</keyword>
<feature type="DNA-binding region" description="Homeobox" evidence="4">
    <location>
        <begin position="152"/>
        <end position="214"/>
    </location>
</feature>
<evidence type="ECO:0000256" key="4">
    <source>
        <dbReference type="PROSITE-ProRule" id="PRU00108"/>
    </source>
</evidence>
<evidence type="ECO:0000313" key="7">
    <source>
        <dbReference type="EMBL" id="AMD19570.1"/>
    </source>
</evidence>
<keyword evidence="3 4" id="KW-0539">Nucleus</keyword>
<dbReference type="EMBL" id="CP014243">
    <property type="protein sequence ID" value="AMD19464.1"/>
    <property type="molecule type" value="Genomic_DNA"/>
</dbReference>
<protein>
    <submittedName>
        <fullName evidence="7">HCL581Cp</fullName>
    </submittedName>
    <submittedName>
        <fullName evidence="6">HCL687Wp</fullName>
    </submittedName>
</protein>
<dbReference type="CDD" id="cd00086">
    <property type="entry name" value="homeodomain"/>
    <property type="match status" value="1"/>
</dbReference>
<proteinExistence type="predicted"/>
<dbReference type="GO" id="GO:0006355">
    <property type="term" value="P:regulation of DNA-templated transcription"/>
    <property type="evidence" value="ECO:0007669"/>
    <property type="project" value="InterPro"/>
</dbReference>